<dbReference type="Gene3D" id="1.10.510.10">
    <property type="entry name" value="Transferase(Phosphotransferase) domain 1"/>
    <property type="match status" value="1"/>
</dbReference>
<comment type="caution">
    <text evidence="1">The sequence shown here is derived from an EMBL/GenBank/DDBJ whole genome shotgun (WGS) entry which is preliminary data.</text>
</comment>
<dbReference type="InterPro" id="IPR011009">
    <property type="entry name" value="Kinase-like_dom_sf"/>
</dbReference>
<proteinExistence type="predicted"/>
<keyword evidence="2" id="KW-1185">Reference proteome</keyword>
<gene>
    <name evidence="1" type="ORF">Glove_87g22</name>
</gene>
<dbReference type="OrthoDB" id="1890790at2759"/>
<dbReference type="STRING" id="1348612.A0A397J6E9"/>
<protein>
    <recommendedName>
        <fullName evidence="3">Protein kinase domain-containing protein</fullName>
    </recommendedName>
</protein>
<evidence type="ECO:0008006" key="3">
    <source>
        <dbReference type="Google" id="ProtNLM"/>
    </source>
</evidence>
<dbReference type="AlphaFoldDB" id="A0A397J6E9"/>
<dbReference type="SUPFAM" id="SSF56112">
    <property type="entry name" value="Protein kinase-like (PK-like)"/>
    <property type="match status" value="1"/>
</dbReference>
<evidence type="ECO:0000313" key="1">
    <source>
        <dbReference type="EMBL" id="RHZ83899.1"/>
    </source>
</evidence>
<organism evidence="1 2">
    <name type="scientific">Diversispora epigaea</name>
    <dbReference type="NCBI Taxonomy" id="1348612"/>
    <lineage>
        <taxon>Eukaryota</taxon>
        <taxon>Fungi</taxon>
        <taxon>Fungi incertae sedis</taxon>
        <taxon>Mucoromycota</taxon>
        <taxon>Glomeromycotina</taxon>
        <taxon>Glomeromycetes</taxon>
        <taxon>Diversisporales</taxon>
        <taxon>Diversisporaceae</taxon>
        <taxon>Diversispora</taxon>
    </lineage>
</organism>
<accession>A0A397J6E9</accession>
<dbReference type="Proteomes" id="UP000266861">
    <property type="component" value="Unassembled WGS sequence"/>
</dbReference>
<sequence>MSQEIENINGNTDIDKIIQESQINNFYKLQWIPYYSFQNIEHAADGGHGSVYSIKLENGIKWNWNFIKHDWEYYLIGYKVAFKEINSRYDIGNILNESIYSTILDLGLCKLENEFTRKNHIYSFGGFMYEIVAAQRPFADDGYILHAIPEWYLDLMYRCWNDDPSERPTADELFDLFYEISD</sequence>
<name>A0A397J6E9_9GLOM</name>
<reference evidence="1 2" key="1">
    <citation type="submission" date="2018-08" db="EMBL/GenBank/DDBJ databases">
        <title>Genome and evolution of the arbuscular mycorrhizal fungus Diversispora epigaea (formerly Glomus versiforme) and its bacterial endosymbionts.</title>
        <authorList>
            <person name="Sun X."/>
            <person name="Fei Z."/>
            <person name="Harrison M."/>
        </authorList>
    </citation>
    <scope>NUCLEOTIDE SEQUENCE [LARGE SCALE GENOMIC DNA]</scope>
    <source>
        <strain evidence="1 2">IT104</strain>
    </source>
</reference>
<evidence type="ECO:0000313" key="2">
    <source>
        <dbReference type="Proteomes" id="UP000266861"/>
    </source>
</evidence>
<dbReference type="EMBL" id="PQFF01000083">
    <property type="protein sequence ID" value="RHZ83899.1"/>
    <property type="molecule type" value="Genomic_DNA"/>
</dbReference>